<sequence length="872" mass="94395">MDLPAALTSVGNSPVPTLYMLINDSHIYHVVALTEHPLSITSPTTAAFDSADPDEIATRNFHRTPKSIWSRLSHRQPSVPPPSPQQSPPPAPSPAVTSTDLSKAQPSLATGHKPISRRRGGLGRESGLDAIPEFKVFLSYCTPDAHSDSGRGFSRVTGFRLCTCTVVQNATGRWFRDGDELVVAVVEVFSCSGRLECSAPAPEASSCVRHALAVACQRIASPYRYLEPSSVASFSSQLSGGLEPPASVQVQRPSQIPAPAQNLETLFIAAPFALRPRNESPSSIILSRRPSSDDTPTIGLLSRLAMVVPDPSATSKLAAYLARMSPVPAFPEYTGPYKVGTVDVEIPVSDLNAASAAPDGAADIPTVQFRVFYPAVPESDEKRISWLPNPQRHHVSAYTKFVGVGSTLAEFLSFLPRHLHYTSIPVHKNAKLSKAETAAGRWPTMIFSHGLGGGRNSYSYVAGSLASHGIVVVCPEHRDGSAVISFIRQPNESGRYFSSSSRRVVPYNRISHDVSPEVHEAREAQLRIRLWEMGLIHDALLAMDSDRSFTNLNTSTPSLKQFVGQLDVQEPGRIIFGGHSFGATTTVQFLKSTYYADVPEVAAMERPLFVPKPDSSIRKQITEKTVTMLLDMWCFPLIAPNSAPLFNLPLPVYADTPSAPGGTALLAVESEAFYKWKDHLHVKARLLSPDPSAKLVTPQMYERPSGIKLPEPNFFYVVNSAHLSQSDFGILFPWLTKKIFDAEQPERALRLNLRAQLQLFRANGIPVGRTYAGDLVDGAHVDKLDAPKKDGGVPASNDGVNDDKAIFDRSGNDVVGHWKWIDLIGLGEAGESETGKSASEKVEEGESKMKGELEPSEQSPAPVAATLSAGAA</sequence>
<dbReference type="Pfam" id="PF03403">
    <property type="entry name" value="PAF-AH_p_II"/>
    <property type="match status" value="1"/>
</dbReference>
<dbReference type="PANTHER" id="PTHR10272">
    <property type="entry name" value="PLATELET-ACTIVATING FACTOR ACETYLHYDROLASE"/>
    <property type="match status" value="1"/>
</dbReference>
<gene>
    <name evidence="6" type="ORF">Purlil1_2048</name>
</gene>
<dbReference type="EC" id="3.1.1.47" evidence="1"/>
<feature type="region of interest" description="Disordered" evidence="5">
    <location>
        <begin position="831"/>
        <end position="872"/>
    </location>
</feature>
<comment type="caution">
    <text evidence="6">The sequence shown here is derived from an EMBL/GenBank/DDBJ whole genome shotgun (WGS) entry which is preliminary data.</text>
</comment>
<dbReference type="EMBL" id="JAWRVI010000005">
    <property type="protein sequence ID" value="KAK4093714.1"/>
    <property type="molecule type" value="Genomic_DNA"/>
</dbReference>
<keyword evidence="2" id="KW-0378">Hydrolase</keyword>
<keyword evidence="3" id="KW-0442">Lipid degradation</keyword>
<evidence type="ECO:0000256" key="4">
    <source>
        <dbReference type="ARBA" id="ARBA00023098"/>
    </source>
</evidence>
<protein>
    <recommendedName>
        <fullName evidence="1">1-alkyl-2-acetylglycerophosphocholine esterase</fullName>
        <ecNumber evidence="1">3.1.1.47</ecNumber>
    </recommendedName>
</protein>
<keyword evidence="4" id="KW-0443">Lipid metabolism</keyword>
<feature type="compositionally biased region" description="Basic and acidic residues" evidence="5">
    <location>
        <begin position="838"/>
        <end position="853"/>
    </location>
</feature>
<dbReference type="PANTHER" id="PTHR10272:SF7">
    <property type="entry name" value="PHOSPHOLIPASE-RELATED"/>
    <property type="match status" value="1"/>
</dbReference>
<dbReference type="Gene3D" id="3.40.50.1820">
    <property type="entry name" value="alpha/beta hydrolase"/>
    <property type="match status" value="1"/>
</dbReference>
<accession>A0ABR0CC23</accession>
<feature type="compositionally biased region" description="Pro residues" evidence="5">
    <location>
        <begin position="78"/>
        <end position="93"/>
    </location>
</feature>
<dbReference type="SUPFAM" id="SSF53474">
    <property type="entry name" value="alpha/beta-Hydrolases"/>
    <property type="match status" value="1"/>
</dbReference>
<feature type="region of interest" description="Disordered" evidence="5">
    <location>
        <begin position="70"/>
        <end position="124"/>
    </location>
</feature>
<evidence type="ECO:0000313" key="6">
    <source>
        <dbReference type="EMBL" id="KAK4093714.1"/>
    </source>
</evidence>
<name>A0ABR0CC23_PURLI</name>
<evidence type="ECO:0000256" key="5">
    <source>
        <dbReference type="SAM" id="MobiDB-lite"/>
    </source>
</evidence>
<evidence type="ECO:0000313" key="7">
    <source>
        <dbReference type="Proteomes" id="UP001287286"/>
    </source>
</evidence>
<dbReference type="Proteomes" id="UP001287286">
    <property type="component" value="Unassembled WGS sequence"/>
</dbReference>
<organism evidence="6 7">
    <name type="scientific">Purpureocillium lilacinum</name>
    <name type="common">Paecilomyces lilacinus</name>
    <dbReference type="NCBI Taxonomy" id="33203"/>
    <lineage>
        <taxon>Eukaryota</taxon>
        <taxon>Fungi</taxon>
        <taxon>Dikarya</taxon>
        <taxon>Ascomycota</taxon>
        <taxon>Pezizomycotina</taxon>
        <taxon>Sordariomycetes</taxon>
        <taxon>Hypocreomycetidae</taxon>
        <taxon>Hypocreales</taxon>
        <taxon>Ophiocordycipitaceae</taxon>
        <taxon>Purpureocillium</taxon>
    </lineage>
</organism>
<evidence type="ECO:0000256" key="3">
    <source>
        <dbReference type="ARBA" id="ARBA00022963"/>
    </source>
</evidence>
<keyword evidence="7" id="KW-1185">Reference proteome</keyword>
<evidence type="ECO:0000256" key="1">
    <source>
        <dbReference type="ARBA" id="ARBA00013201"/>
    </source>
</evidence>
<dbReference type="InterPro" id="IPR029058">
    <property type="entry name" value="AB_hydrolase_fold"/>
</dbReference>
<reference evidence="6 7" key="1">
    <citation type="journal article" date="2024" name="Microbiol. Resour. Announc.">
        <title>Genome annotations for the ascomycete fungi Trichoderma harzianum, Trichoderma aggressivum, and Purpureocillium lilacinum.</title>
        <authorList>
            <person name="Beijen E.P.W."/>
            <person name="Ohm R.A."/>
        </authorList>
    </citation>
    <scope>NUCLEOTIDE SEQUENCE [LARGE SCALE GENOMIC DNA]</scope>
    <source>
        <strain evidence="6 7">CBS 150709</strain>
    </source>
</reference>
<evidence type="ECO:0000256" key="2">
    <source>
        <dbReference type="ARBA" id="ARBA00022801"/>
    </source>
</evidence>
<proteinExistence type="predicted"/>